<dbReference type="Gene3D" id="3.30.565.10">
    <property type="entry name" value="Histidine kinase-like ATPase, C-terminal domain"/>
    <property type="match status" value="1"/>
</dbReference>
<dbReference type="InterPro" id="IPR000014">
    <property type="entry name" value="PAS"/>
</dbReference>
<keyword evidence="7" id="KW-0067">ATP-binding</keyword>
<keyword evidence="14" id="KW-1185">Reference proteome</keyword>
<dbReference type="SMART" id="SM00388">
    <property type="entry name" value="HisKA"/>
    <property type="match status" value="1"/>
</dbReference>
<dbReference type="GO" id="GO:0000155">
    <property type="term" value="F:phosphorelay sensor kinase activity"/>
    <property type="evidence" value="ECO:0007669"/>
    <property type="project" value="InterPro"/>
</dbReference>
<keyword evidence="5" id="KW-0547">Nucleotide-binding</keyword>
<dbReference type="CDD" id="cd00130">
    <property type="entry name" value="PAS"/>
    <property type="match status" value="1"/>
</dbReference>
<dbReference type="SUPFAM" id="SSF55785">
    <property type="entry name" value="PYP-like sensor domain (PAS domain)"/>
    <property type="match status" value="1"/>
</dbReference>
<protein>
    <recommendedName>
        <fullName evidence="2">histidine kinase</fullName>
        <ecNumber evidence="2">2.7.13.3</ecNumber>
    </recommendedName>
</protein>
<feature type="domain" description="PAS" evidence="10">
    <location>
        <begin position="23"/>
        <end position="65"/>
    </location>
</feature>
<dbReference type="GO" id="GO:0005524">
    <property type="term" value="F:ATP binding"/>
    <property type="evidence" value="ECO:0007669"/>
    <property type="project" value="UniProtKB-KW"/>
</dbReference>
<sequence>MLEALSAHNKTTSESIYSFIEQKEQLYDSLFNNNIDGILVLNTYANVIDANPAMEKISGYTVEELKNLDLISHIVEGDIEKKLYHWNEALQGKPQEHGLSIINKAGKKLTLVVKIIPIRNGNQTIGAFEIIKDVTEAKRMEMMMHQSDKLSLVGELAAGVAHEIRNPLTTLKGFLDLLEPEINSTYAALMQSELERINIIVNEFLFLAKPKEVDFKPNSIKKIMNNVILLLEPQSNLKNIQLSSYINDNEIDINCDENQLKQVFINILKNAMESMPNGGNIHVKINTYNDHISIQFKDEGCGIPEEQLERLGEPFYTTKADGTGLGLLITKKIIQNHNGQLIVKSQVNKGTLVEILLPTR</sequence>
<accession>A0A1S2LSR8</accession>
<dbReference type="InterPro" id="IPR004358">
    <property type="entry name" value="Sig_transdc_His_kin-like_C"/>
</dbReference>
<dbReference type="EC" id="2.7.13.3" evidence="2"/>
<evidence type="ECO:0000313" key="14">
    <source>
        <dbReference type="Proteomes" id="UP000180175"/>
    </source>
</evidence>
<dbReference type="PROSITE" id="PS50113">
    <property type="entry name" value="PAC"/>
    <property type="match status" value="1"/>
</dbReference>
<dbReference type="InterPro" id="IPR036097">
    <property type="entry name" value="HisK_dim/P_sf"/>
</dbReference>
<reference evidence="12 14" key="1">
    <citation type="submission" date="2016-10" db="EMBL/GenBank/DDBJ databases">
        <title>Draft genome sequences of four alkaliphilic bacteria belonging to the Anaerobacillus genus.</title>
        <authorList>
            <person name="Bassil N.M."/>
            <person name="Lloyd J.R."/>
        </authorList>
    </citation>
    <scope>NUCLEOTIDE SEQUENCE [LARGE SCALE GENOMIC DNA]</scope>
    <source>
        <strain evidence="12 14">NB2006</strain>
    </source>
</reference>
<evidence type="ECO:0000259" key="9">
    <source>
        <dbReference type="PROSITE" id="PS50109"/>
    </source>
</evidence>
<dbReference type="PANTHER" id="PTHR43065">
    <property type="entry name" value="SENSOR HISTIDINE KINASE"/>
    <property type="match status" value="1"/>
</dbReference>
<evidence type="ECO:0000256" key="7">
    <source>
        <dbReference type="ARBA" id="ARBA00022840"/>
    </source>
</evidence>
<dbReference type="PANTHER" id="PTHR43065:SF34">
    <property type="entry name" value="SPORULATION KINASE A"/>
    <property type="match status" value="1"/>
</dbReference>
<dbReference type="EMBL" id="LQXD01000111">
    <property type="protein sequence ID" value="OIJ14717.1"/>
    <property type="molecule type" value="Genomic_DNA"/>
</dbReference>
<feature type="domain" description="PAC" evidence="11">
    <location>
        <begin position="95"/>
        <end position="146"/>
    </location>
</feature>
<evidence type="ECO:0000313" key="13">
    <source>
        <dbReference type="EMBL" id="QOY35426.1"/>
    </source>
</evidence>
<dbReference type="SMART" id="SM00387">
    <property type="entry name" value="HATPase_c"/>
    <property type="match status" value="1"/>
</dbReference>
<evidence type="ECO:0000259" key="11">
    <source>
        <dbReference type="PROSITE" id="PS50113"/>
    </source>
</evidence>
<evidence type="ECO:0000256" key="4">
    <source>
        <dbReference type="ARBA" id="ARBA00022679"/>
    </source>
</evidence>
<dbReference type="NCBIfam" id="TIGR00229">
    <property type="entry name" value="sensory_box"/>
    <property type="match status" value="1"/>
</dbReference>
<keyword evidence="6" id="KW-0418">Kinase</keyword>
<evidence type="ECO:0000259" key="10">
    <source>
        <dbReference type="PROSITE" id="PS50112"/>
    </source>
</evidence>
<dbReference type="InterPro" id="IPR035965">
    <property type="entry name" value="PAS-like_dom_sf"/>
</dbReference>
<dbReference type="InterPro" id="IPR036890">
    <property type="entry name" value="HATPase_C_sf"/>
</dbReference>
<reference evidence="13" key="4">
    <citation type="submission" date="2020-10" db="EMBL/GenBank/DDBJ databases">
        <authorList>
            <person name="Bassil N.M."/>
            <person name="Lloyd J.R."/>
        </authorList>
    </citation>
    <scope>NUCLEOTIDE SEQUENCE</scope>
    <source>
        <strain evidence="13">NB2006</strain>
    </source>
</reference>
<reference evidence="13 14" key="2">
    <citation type="journal article" date="2017" name="Genome Announc.">
        <title>Draft Genome Sequences of Four Alkaliphilic Bacteria Belonging to the Anaerobacillus Genus.</title>
        <authorList>
            <person name="Bassil N.M."/>
            <person name="Lloyd J.R."/>
        </authorList>
    </citation>
    <scope>NUCLEOTIDE SEQUENCE [LARGE SCALE GENOMIC DNA]</scope>
    <source>
        <strain evidence="13 14">NB2006</strain>
    </source>
</reference>
<dbReference type="InterPro" id="IPR003661">
    <property type="entry name" value="HisK_dim/P_dom"/>
</dbReference>
<dbReference type="InterPro" id="IPR000700">
    <property type="entry name" value="PAS-assoc_C"/>
</dbReference>
<proteinExistence type="predicted"/>
<dbReference type="AlphaFoldDB" id="A0A1S2LSR8"/>
<dbReference type="InterPro" id="IPR013767">
    <property type="entry name" value="PAS_fold"/>
</dbReference>
<organism evidence="12 14">
    <name type="scientific">Anaerobacillus isosaccharinicus</name>
    <dbReference type="NCBI Taxonomy" id="1532552"/>
    <lineage>
        <taxon>Bacteria</taxon>
        <taxon>Bacillati</taxon>
        <taxon>Bacillota</taxon>
        <taxon>Bacilli</taxon>
        <taxon>Bacillales</taxon>
        <taxon>Bacillaceae</taxon>
        <taxon>Anaerobacillus</taxon>
    </lineage>
</organism>
<evidence type="ECO:0000256" key="5">
    <source>
        <dbReference type="ARBA" id="ARBA00022741"/>
    </source>
</evidence>
<dbReference type="RefSeq" id="WP_071317498.1">
    <property type="nucleotide sequence ID" value="NZ_CP063356.2"/>
</dbReference>
<feature type="domain" description="Histidine kinase" evidence="9">
    <location>
        <begin position="159"/>
        <end position="360"/>
    </location>
</feature>
<comment type="catalytic activity">
    <reaction evidence="1">
        <text>ATP + protein L-histidine = ADP + protein N-phospho-L-histidine.</text>
        <dbReference type="EC" id="2.7.13.3"/>
    </reaction>
</comment>
<evidence type="ECO:0000256" key="3">
    <source>
        <dbReference type="ARBA" id="ARBA00022553"/>
    </source>
</evidence>
<dbReference type="PROSITE" id="PS50109">
    <property type="entry name" value="HIS_KIN"/>
    <property type="match status" value="1"/>
</dbReference>
<evidence type="ECO:0000256" key="6">
    <source>
        <dbReference type="ARBA" id="ARBA00022777"/>
    </source>
</evidence>
<keyword evidence="3" id="KW-0597">Phosphoprotein</keyword>
<dbReference type="Pfam" id="PF00989">
    <property type="entry name" value="PAS"/>
    <property type="match status" value="1"/>
</dbReference>
<evidence type="ECO:0000256" key="2">
    <source>
        <dbReference type="ARBA" id="ARBA00012438"/>
    </source>
</evidence>
<dbReference type="EMBL" id="CP063356">
    <property type="protein sequence ID" value="QOY35426.1"/>
    <property type="molecule type" value="Genomic_DNA"/>
</dbReference>
<dbReference type="InterPro" id="IPR005467">
    <property type="entry name" value="His_kinase_dom"/>
</dbReference>
<evidence type="ECO:0000313" key="12">
    <source>
        <dbReference type="EMBL" id="OIJ14717.1"/>
    </source>
</evidence>
<dbReference type="PROSITE" id="PS50112">
    <property type="entry name" value="PAS"/>
    <property type="match status" value="1"/>
</dbReference>
<dbReference type="Pfam" id="PF02518">
    <property type="entry name" value="HATPase_c"/>
    <property type="match status" value="1"/>
</dbReference>
<evidence type="ECO:0000256" key="8">
    <source>
        <dbReference type="ARBA" id="ARBA00023012"/>
    </source>
</evidence>
<dbReference type="InterPro" id="IPR003594">
    <property type="entry name" value="HATPase_dom"/>
</dbReference>
<dbReference type="SMART" id="SM00091">
    <property type="entry name" value="PAS"/>
    <property type="match status" value="1"/>
</dbReference>
<keyword evidence="8" id="KW-0902">Two-component regulatory system</keyword>
<evidence type="ECO:0000256" key="1">
    <source>
        <dbReference type="ARBA" id="ARBA00000085"/>
    </source>
</evidence>
<dbReference type="SUPFAM" id="SSF47384">
    <property type="entry name" value="Homodimeric domain of signal transducing histidine kinase"/>
    <property type="match status" value="1"/>
</dbReference>
<dbReference type="Proteomes" id="UP000180175">
    <property type="component" value="Chromosome"/>
</dbReference>
<dbReference type="OrthoDB" id="9815750at2"/>
<gene>
    <name evidence="13" type="ORF">AWH56_022510</name>
    <name evidence="12" type="ORF">AWH56_12900</name>
</gene>
<dbReference type="GO" id="GO:0006355">
    <property type="term" value="P:regulation of DNA-templated transcription"/>
    <property type="evidence" value="ECO:0007669"/>
    <property type="project" value="InterPro"/>
</dbReference>
<dbReference type="CDD" id="cd00082">
    <property type="entry name" value="HisKA"/>
    <property type="match status" value="1"/>
</dbReference>
<dbReference type="Gene3D" id="3.30.450.20">
    <property type="entry name" value="PAS domain"/>
    <property type="match status" value="1"/>
</dbReference>
<dbReference type="Gene3D" id="1.10.287.130">
    <property type="match status" value="1"/>
</dbReference>
<name>A0A1S2LSR8_9BACI</name>
<dbReference type="KEGG" id="aia:AWH56_022510"/>
<keyword evidence="4" id="KW-0808">Transferase</keyword>
<reference evidence="13 14" key="3">
    <citation type="journal article" date="2019" name="Int. J. Syst. Evol. Microbiol.">
        <title>Anaerobacillus isosaccharinicus sp. nov., an alkaliphilic bacterium which degrades isosaccharinic acid.</title>
        <authorList>
            <person name="Bassil N.M."/>
            <person name="Lloyd J.R."/>
        </authorList>
    </citation>
    <scope>NUCLEOTIDE SEQUENCE [LARGE SCALE GENOMIC DNA]</scope>
    <source>
        <strain evidence="13 14">NB2006</strain>
    </source>
</reference>
<dbReference type="Pfam" id="PF00512">
    <property type="entry name" value="HisKA"/>
    <property type="match status" value="1"/>
</dbReference>
<dbReference type="PRINTS" id="PR00344">
    <property type="entry name" value="BCTRLSENSOR"/>
</dbReference>
<dbReference type="SUPFAM" id="SSF55874">
    <property type="entry name" value="ATPase domain of HSP90 chaperone/DNA topoisomerase II/histidine kinase"/>
    <property type="match status" value="1"/>
</dbReference>